<feature type="domain" description="Response regulatory" evidence="6">
    <location>
        <begin position="524"/>
        <end position="558"/>
    </location>
</feature>
<dbReference type="SMART" id="SM00086">
    <property type="entry name" value="PAC"/>
    <property type="match status" value="1"/>
</dbReference>
<evidence type="ECO:0000313" key="9">
    <source>
        <dbReference type="Proteomes" id="UP000019140"/>
    </source>
</evidence>
<feature type="domain" description="PAC" evidence="7">
    <location>
        <begin position="212"/>
        <end position="264"/>
    </location>
</feature>
<gene>
    <name evidence="8" type="ORF">ETSY2_34070</name>
</gene>
<name>W4M0F8_9BACT</name>
<dbReference type="PANTHER" id="PTHR45339:SF3">
    <property type="entry name" value="HISTIDINE KINASE"/>
    <property type="match status" value="1"/>
</dbReference>
<evidence type="ECO:0000259" key="6">
    <source>
        <dbReference type="PROSITE" id="PS50110"/>
    </source>
</evidence>
<feature type="domain" description="Response regulatory" evidence="6">
    <location>
        <begin position="9"/>
        <end position="125"/>
    </location>
</feature>
<dbReference type="InterPro" id="IPR035965">
    <property type="entry name" value="PAS-like_dom_sf"/>
</dbReference>
<dbReference type="CDD" id="cd00082">
    <property type="entry name" value="HisKA"/>
    <property type="match status" value="1"/>
</dbReference>
<dbReference type="Gene3D" id="3.30.450.20">
    <property type="entry name" value="PAS domain"/>
    <property type="match status" value="1"/>
</dbReference>
<keyword evidence="3 4" id="KW-0597">Phosphoprotein</keyword>
<comment type="catalytic activity">
    <reaction evidence="1">
        <text>ATP + protein L-histidine = ADP + protein N-phospho-L-histidine.</text>
        <dbReference type="EC" id="2.7.13.3"/>
    </reaction>
</comment>
<dbReference type="PRINTS" id="PR00344">
    <property type="entry name" value="BCTRLSENSOR"/>
</dbReference>
<dbReference type="Pfam" id="PF00512">
    <property type="entry name" value="HisKA"/>
    <property type="match status" value="1"/>
</dbReference>
<dbReference type="InterPro" id="IPR000700">
    <property type="entry name" value="PAS-assoc_C"/>
</dbReference>
<dbReference type="FunFam" id="3.30.565.10:FF:000010">
    <property type="entry name" value="Sensor histidine kinase RcsC"/>
    <property type="match status" value="1"/>
</dbReference>
<dbReference type="InterPro" id="IPR005467">
    <property type="entry name" value="His_kinase_dom"/>
</dbReference>
<evidence type="ECO:0000313" key="8">
    <source>
        <dbReference type="EMBL" id="ETX03152.1"/>
    </source>
</evidence>
<protein>
    <recommendedName>
        <fullName evidence="2">histidine kinase</fullName>
        <ecNumber evidence="2">2.7.13.3</ecNumber>
    </recommendedName>
</protein>
<dbReference type="InterPro" id="IPR003594">
    <property type="entry name" value="HATPase_dom"/>
</dbReference>
<dbReference type="SUPFAM" id="SSF47384">
    <property type="entry name" value="Homodimeric domain of signal transducing histidine kinase"/>
    <property type="match status" value="1"/>
</dbReference>
<dbReference type="NCBIfam" id="TIGR00229">
    <property type="entry name" value="sensory_box"/>
    <property type="match status" value="1"/>
</dbReference>
<evidence type="ECO:0000256" key="1">
    <source>
        <dbReference type="ARBA" id="ARBA00000085"/>
    </source>
</evidence>
<dbReference type="SUPFAM" id="SSF52172">
    <property type="entry name" value="CheY-like"/>
    <property type="match status" value="1"/>
</dbReference>
<comment type="caution">
    <text evidence="8">The sequence shown here is derived from an EMBL/GenBank/DDBJ whole genome shotgun (WGS) entry which is preliminary data.</text>
</comment>
<dbReference type="Proteomes" id="UP000019140">
    <property type="component" value="Unassembled WGS sequence"/>
</dbReference>
<dbReference type="HOGENOM" id="CLU_000445_114_72_7"/>
<dbReference type="PANTHER" id="PTHR45339">
    <property type="entry name" value="HYBRID SIGNAL TRANSDUCTION HISTIDINE KINASE J"/>
    <property type="match status" value="1"/>
</dbReference>
<feature type="modified residue" description="4-aspartylphosphate" evidence="4">
    <location>
        <position position="58"/>
    </location>
</feature>
<evidence type="ECO:0000256" key="2">
    <source>
        <dbReference type="ARBA" id="ARBA00012438"/>
    </source>
</evidence>
<dbReference type="SMART" id="SM00448">
    <property type="entry name" value="REC"/>
    <property type="match status" value="1"/>
</dbReference>
<proteinExistence type="predicted"/>
<dbReference type="Gene3D" id="3.30.565.10">
    <property type="entry name" value="Histidine kinase-like ATPase, C-terminal domain"/>
    <property type="match status" value="1"/>
</dbReference>
<dbReference type="Pfam" id="PF02518">
    <property type="entry name" value="HATPase_c"/>
    <property type="match status" value="1"/>
</dbReference>
<dbReference type="InterPro" id="IPR003661">
    <property type="entry name" value="HisK_dim/P_dom"/>
</dbReference>
<sequence length="558" mass="61356">MDPHRTPALVLVVDDDMMLRYLAREALELEGFRVQEAPDGAAALEHIDHERPDIILLDVHMPVMDGFTLCTKLRETPTGALLPVLMMTASSDMAAIHRAYEVGATDFVTKPVNWMILTQRLHYTLRASQALERARLSEAKLASAQRVAGLGHWELDLQTDTASWSQEAYRLLGLRAHGSETAMEAFWKVVHPDDRDEVKQRRHDAIHAHLPYGLDYRIVLPDGAERAVHEQADILYDASGQPERILGTIHDITERKRAEAALQAGKAAAEQATQVKSTFIANISHEIRTPINGMLGYLQLLEEIALPESEELREYIDKALGSAEHLLTIVEHLLDFSNIETSVTPLASLDFELRTALDDVLAPLIEMAQHKGLEFTCLVHAGVPTWVAGDPGRLRQVLTHVADNAIKFTDAGEVELRVRLLKGTAHEAIIRFEIQDTGIGIPMDVQEGLFQPFFQVDGSATRRYGGTGLGLTIAHGLVERMGGEIGMESKPGAGSTFWFTVCFSTCLAPSQSFTGNALVLKGKKVLCVDGHVASRLNLKAQLEAWGMSVRATGDSAQA</sequence>
<dbReference type="SUPFAM" id="SSF55874">
    <property type="entry name" value="ATPase domain of HSP90 chaperone/DNA topoisomerase II/histidine kinase"/>
    <property type="match status" value="1"/>
</dbReference>
<dbReference type="CDD" id="cd16922">
    <property type="entry name" value="HATPase_EvgS-ArcB-TorS-like"/>
    <property type="match status" value="1"/>
</dbReference>
<evidence type="ECO:0000256" key="4">
    <source>
        <dbReference type="PROSITE-ProRule" id="PRU00169"/>
    </source>
</evidence>
<dbReference type="PROSITE" id="PS50113">
    <property type="entry name" value="PAC"/>
    <property type="match status" value="1"/>
</dbReference>
<evidence type="ECO:0000256" key="3">
    <source>
        <dbReference type="ARBA" id="ARBA00022553"/>
    </source>
</evidence>
<dbReference type="EC" id="2.7.13.3" evidence="2"/>
<dbReference type="CDD" id="cd17574">
    <property type="entry name" value="REC_OmpR"/>
    <property type="match status" value="1"/>
</dbReference>
<accession>W4M0F8</accession>
<dbReference type="Gene3D" id="2.10.70.100">
    <property type="match status" value="1"/>
</dbReference>
<dbReference type="InterPro" id="IPR001789">
    <property type="entry name" value="Sig_transdc_resp-reg_receiver"/>
</dbReference>
<dbReference type="InterPro" id="IPR036890">
    <property type="entry name" value="HATPase_C_sf"/>
</dbReference>
<dbReference type="EMBL" id="AZHX01001458">
    <property type="protein sequence ID" value="ETX03152.1"/>
    <property type="molecule type" value="Genomic_DNA"/>
</dbReference>
<dbReference type="GO" id="GO:0000155">
    <property type="term" value="F:phosphorelay sensor kinase activity"/>
    <property type="evidence" value="ECO:0007669"/>
    <property type="project" value="InterPro"/>
</dbReference>
<dbReference type="Pfam" id="PF08447">
    <property type="entry name" value="PAS_3"/>
    <property type="match status" value="1"/>
</dbReference>
<dbReference type="InterPro" id="IPR000014">
    <property type="entry name" value="PAS"/>
</dbReference>
<comment type="caution">
    <text evidence="4">Lacks conserved residue(s) required for the propagation of feature annotation.</text>
</comment>
<dbReference type="InterPro" id="IPR001610">
    <property type="entry name" value="PAC"/>
</dbReference>
<dbReference type="InterPro" id="IPR011006">
    <property type="entry name" value="CheY-like_superfamily"/>
</dbReference>
<dbReference type="InterPro" id="IPR036097">
    <property type="entry name" value="HisK_dim/P_sf"/>
</dbReference>
<evidence type="ECO:0000259" key="7">
    <source>
        <dbReference type="PROSITE" id="PS50113"/>
    </source>
</evidence>
<dbReference type="SUPFAM" id="SSF55785">
    <property type="entry name" value="PYP-like sensor domain (PAS domain)"/>
    <property type="match status" value="1"/>
</dbReference>
<dbReference type="PROSITE" id="PS50109">
    <property type="entry name" value="HIS_KIN"/>
    <property type="match status" value="1"/>
</dbReference>
<dbReference type="AlphaFoldDB" id="W4M0F8"/>
<organism evidence="8 9">
    <name type="scientific">Candidatus Entotheonella gemina</name>
    <dbReference type="NCBI Taxonomy" id="1429439"/>
    <lineage>
        <taxon>Bacteria</taxon>
        <taxon>Pseudomonadati</taxon>
        <taxon>Nitrospinota/Tectimicrobiota group</taxon>
        <taxon>Candidatus Tectimicrobiota</taxon>
        <taxon>Candidatus Entotheonellia</taxon>
        <taxon>Candidatus Entotheonellales</taxon>
        <taxon>Candidatus Entotheonellaceae</taxon>
        <taxon>Candidatus Entotheonella</taxon>
    </lineage>
</organism>
<dbReference type="SMART" id="SM00387">
    <property type="entry name" value="HATPase_c"/>
    <property type="match status" value="1"/>
</dbReference>
<dbReference type="PROSITE" id="PS50110">
    <property type="entry name" value="RESPONSE_REGULATORY"/>
    <property type="match status" value="2"/>
</dbReference>
<dbReference type="Gene3D" id="3.40.50.2300">
    <property type="match status" value="1"/>
</dbReference>
<keyword evidence="9" id="KW-1185">Reference proteome</keyword>
<evidence type="ECO:0000259" key="5">
    <source>
        <dbReference type="PROSITE" id="PS50109"/>
    </source>
</evidence>
<dbReference type="InterPro" id="IPR004358">
    <property type="entry name" value="Sig_transdc_His_kin-like_C"/>
</dbReference>
<dbReference type="InterPro" id="IPR013655">
    <property type="entry name" value="PAS_fold_3"/>
</dbReference>
<feature type="domain" description="Histidine kinase" evidence="5">
    <location>
        <begin position="282"/>
        <end position="505"/>
    </location>
</feature>
<dbReference type="Pfam" id="PF00072">
    <property type="entry name" value="Response_reg"/>
    <property type="match status" value="1"/>
</dbReference>
<dbReference type="CDD" id="cd00130">
    <property type="entry name" value="PAS"/>
    <property type="match status" value="1"/>
</dbReference>
<dbReference type="SMART" id="SM00388">
    <property type="entry name" value="HisKA"/>
    <property type="match status" value="1"/>
</dbReference>
<dbReference type="Gene3D" id="1.10.287.130">
    <property type="match status" value="1"/>
</dbReference>
<reference evidence="8 9" key="1">
    <citation type="journal article" date="2014" name="Nature">
        <title>An environmental bacterial taxon with a large and distinct metabolic repertoire.</title>
        <authorList>
            <person name="Wilson M.C."/>
            <person name="Mori T."/>
            <person name="Ruckert C."/>
            <person name="Uria A.R."/>
            <person name="Helf M.J."/>
            <person name="Takada K."/>
            <person name="Gernert C."/>
            <person name="Steffens U.A."/>
            <person name="Heycke N."/>
            <person name="Schmitt S."/>
            <person name="Rinke C."/>
            <person name="Helfrich E.J."/>
            <person name="Brachmann A.O."/>
            <person name="Gurgui C."/>
            <person name="Wakimoto T."/>
            <person name="Kracht M."/>
            <person name="Crusemann M."/>
            <person name="Hentschel U."/>
            <person name="Abe I."/>
            <person name="Matsunaga S."/>
            <person name="Kalinowski J."/>
            <person name="Takeyama H."/>
            <person name="Piel J."/>
        </authorList>
    </citation>
    <scope>NUCLEOTIDE SEQUENCE [LARGE SCALE GENOMIC DNA]</scope>
    <source>
        <strain evidence="9">TSY2</strain>
    </source>
</reference>